<reference evidence="1 2" key="1">
    <citation type="submission" date="2016-09" db="EMBL/GenBank/DDBJ databases">
        <title>Whole-genome sequencing of Staphylococcus pseudintermedius phages.</title>
        <authorList>
            <person name="Breteau M."/>
            <person name="Kot W."/>
            <person name="Vogensen F.K."/>
            <person name="Moodley A."/>
            <person name="Wellington E.M.H."/>
            <person name="Hodgson D.A."/>
        </authorList>
    </citation>
    <scope>NUCLEOTIDE SEQUENCE [LARGE SCALE GENOMIC DNA]</scope>
</reference>
<dbReference type="EMBL" id="KX827369">
    <property type="protein sequence ID" value="APD19856.1"/>
    <property type="molecule type" value="Genomic_DNA"/>
</dbReference>
<gene>
    <name evidence="1" type="ORF">SpT152_041</name>
</gene>
<accession>A0A1J0MFF9</accession>
<name>A0A1J0MFF9_9CAUD</name>
<evidence type="ECO:0000313" key="2">
    <source>
        <dbReference type="Proteomes" id="UP000222611"/>
    </source>
</evidence>
<proteinExistence type="predicted"/>
<keyword evidence="2" id="KW-1185">Reference proteome</keyword>
<evidence type="ECO:0000313" key="1">
    <source>
        <dbReference type="EMBL" id="APD19856.1"/>
    </source>
</evidence>
<organism evidence="1 2">
    <name type="scientific">Staphylococcus phage SpT152</name>
    <dbReference type="NCBI Taxonomy" id="1913446"/>
    <lineage>
        <taxon>Viruses</taxon>
        <taxon>Duplodnaviria</taxon>
        <taxon>Heunggongvirae</taxon>
        <taxon>Uroviricota</taxon>
        <taxon>Caudoviricetes</taxon>
        <taxon>Coventryvirus</taxon>
        <taxon>Coventryvirus SpT152</taxon>
    </lineage>
</organism>
<sequence length="47" mass="5448">MVWLVIMLIFVSLLLVGSMIENANLKGDLKAKGYEVELLRDRIKERE</sequence>
<dbReference type="Proteomes" id="UP000222611">
    <property type="component" value="Segment"/>
</dbReference>
<protein>
    <submittedName>
        <fullName evidence="1">Uncharacterized protein</fullName>
    </submittedName>
</protein>